<evidence type="ECO:0000313" key="6">
    <source>
        <dbReference type="EMBL" id="TXT09228.1"/>
    </source>
</evidence>
<dbReference type="PANTHER" id="PTHR48104:SF30">
    <property type="entry name" value="METACASPASE-1"/>
    <property type="match status" value="1"/>
</dbReference>
<dbReference type="EMBL" id="QKWK01000006">
    <property type="protein sequence ID" value="TXT09228.1"/>
    <property type="molecule type" value="Genomic_DNA"/>
</dbReference>
<keyword evidence="3" id="KW-0645">Protease</keyword>
<dbReference type="GO" id="GO:0004197">
    <property type="term" value="F:cysteine-type endopeptidase activity"/>
    <property type="evidence" value="ECO:0007669"/>
    <property type="project" value="InterPro"/>
</dbReference>
<name>A0A7D8V1W7_VANHU</name>
<dbReference type="GO" id="GO:0005737">
    <property type="term" value="C:cytoplasm"/>
    <property type="evidence" value="ECO:0007669"/>
    <property type="project" value="TreeGrafter"/>
</dbReference>
<dbReference type="GO" id="GO:0006508">
    <property type="term" value="P:proteolysis"/>
    <property type="evidence" value="ECO:0007669"/>
    <property type="project" value="InterPro"/>
</dbReference>
<evidence type="ECO:0000313" key="7">
    <source>
        <dbReference type="Proteomes" id="UP000473826"/>
    </source>
</evidence>
<keyword evidence="3" id="KW-0378">Hydrolase</keyword>
<feature type="region of interest" description="Disordered" evidence="4">
    <location>
        <begin position="1"/>
        <end position="51"/>
    </location>
</feature>
<comment type="similarity">
    <text evidence="1">Belongs to the peptidase C14B family.</text>
</comment>
<keyword evidence="3" id="KW-0788">Thiol protease</keyword>
<comment type="caution">
    <text evidence="6">The sequence shown here is derived from an EMBL/GenBank/DDBJ whole genome shotgun (WGS) entry which is preliminary data.</text>
</comment>
<dbReference type="InterPro" id="IPR011600">
    <property type="entry name" value="Pept_C14_caspase"/>
</dbReference>
<evidence type="ECO:0000256" key="2">
    <source>
        <dbReference type="ARBA" id="ARBA00022703"/>
    </source>
</evidence>
<keyword evidence="7" id="KW-1185">Reference proteome</keyword>
<feature type="domain" description="Peptidase C14 caspase" evidence="5">
    <location>
        <begin position="84"/>
        <end position="368"/>
    </location>
</feature>
<dbReference type="Pfam" id="PF00656">
    <property type="entry name" value="Peptidase_C14"/>
    <property type="match status" value="1"/>
</dbReference>
<dbReference type="InterPro" id="IPR050452">
    <property type="entry name" value="Metacaspase"/>
</dbReference>
<sequence>MAYYANYPPPPDRPPPPTYAAPTGPPPRWHAPEGPRYAPPPPPGAMAFAPPAPPPPLSAAYAAQVQRPMAEGVGFALSDCSGARKALLIGINYIGSNNALRGCINDVHNVATFLQQTYGYDPSDMVLLTDDNDPRGRAFPTRQNILNAMQWLVADAKPNDALFFHYSGHGTQVDAGDHTKGDELSEAICPVDFQQNGLIVDYNSHDFLVKSLPAGCRMTAIFDSCHSGSVMDLPYAYSTKGNVKEPNYASEGGMGLLQAGVDYASGNSVMALMDAFGTAKHMFHLHQGNRIMRDTRTAPADVVAWGGCKDSQTSADASENGAATGAMSWAFVTALRQNPNLTYQQLLVALRNLMVQGGYSQKPQLSACHRELARCLGPNSQPSTSTPSLLRRCFSHIAIDGIHTPKHMPLPYTPTSFCLRSARMPFCTPRSSE</sequence>
<dbReference type="Proteomes" id="UP000473826">
    <property type="component" value="Unassembled WGS sequence"/>
</dbReference>
<gene>
    <name evidence="6" type="ORF">VHUM_02702</name>
</gene>
<feature type="compositionally biased region" description="Pro residues" evidence="4">
    <location>
        <begin position="7"/>
        <end position="29"/>
    </location>
</feature>
<dbReference type="AlphaFoldDB" id="A0A7D8V1W7"/>
<keyword evidence="2" id="KW-0053">Apoptosis</keyword>
<dbReference type="SUPFAM" id="SSF52129">
    <property type="entry name" value="Caspase-like"/>
    <property type="match status" value="1"/>
</dbReference>
<protein>
    <recommendedName>
        <fullName evidence="5">Peptidase C14 caspase domain-containing protein</fullName>
    </recommendedName>
</protein>
<feature type="compositionally biased region" description="Pro residues" evidence="4">
    <location>
        <begin position="37"/>
        <end position="51"/>
    </location>
</feature>
<dbReference type="InterPro" id="IPR029030">
    <property type="entry name" value="Caspase-like_dom_sf"/>
</dbReference>
<evidence type="ECO:0000256" key="4">
    <source>
        <dbReference type="SAM" id="MobiDB-lite"/>
    </source>
</evidence>
<accession>A0A7D8V1W7</accession>
<dbReference type="PANTHER" id="PTHR48104">
    <property type="entry name" value="METACASPASE-4"/>
    <property type="match status" value="1"/>
</dbReference>
<dbReference type="GO" id="GO:0006915">
    <property type="term" value="P:apoptotic process"/>
    <property type="evidence" value="ECO:0007669"/>
    <property type="project" value="UniProtKB-KW"/>
</dbReference>
<evidence type="ECO:0000256" key="3">
    <source>
        <dbReference type="ARBA" id="ARBA00022807"/>
    </source>
</evidence>
<evidence type="ECO:0000259" key="5">
    <source>
        <dbReference type="Pfam" id="PF00656"/>
    </source>
</evidence>
<evidence type="ECO:0000256" key="1">
    <source>
        <dbReference type="ARBA" id="ARBA00009005"/>
    </source>
</evidence>
<proteinExistence type="inferred from homology"/>
<dbReference type="Gene3D" id="3.40.50.12660">
    <property type="match status" value="1"/>
</dbReference>
<reference evidence="6 7" key="1">
    <citation type="journal article" date="2019" name="PLoS Genet.">
        <title>Convergent evolution of linked mating-type loci in basidiomycete fungi.</title>
        <authorList>
            <person name="Sun S."/>
            <person name="Coelho M.A."/>
            <person name="Heitman J."/>
            <person name="Nowrousian M."/>
        </authorList>
    </citation>
    <scope>NUCLEOTIDE SEQUENCE [LARGE SCALE GENOMIC DNA]</scope>
    <source>
        <strain evidence="6 7">CBS 4282</strain>
    </source>
</reference>
<dbReference type="OrthoDB" id="3223806at2759"/>
<organism evidence="6 7">
    <name type="scientific">Vanrija humicola</name>
    <name type="common">Yeast</name>
    <name type="synonym">Cryptococcus humicola</name>
    <dbReference type="NCBI Taxonomy" id="5417"/>
    <lineage>
        <taxon>Eukaryota</taxon>
        <taxon>Fungi</taxon>
        <taxon>Dikarya</taxon>
        <taxon>Basidiomycota</taxon>
        <taxon>Agaricomycotina</taxon>
        <taxon>Tremellomycetes</taxon>
        <taxon>Trichosporonales</taxon>
        <taxon>Trichosporonaceae</taxon>
        <taxon>Vanrija</taxon>
    </lineage>
</organism>